<organism evidence="2 3">
    <name type="scientific">Trichoglossum hirsutum</name>
    <dbReference type="NCBI Taxonomy" id="265104"/>
    <lineage>
        <taxon>Eukaryota</taxon>
        <taxon>Fungi</taxon>
        <taxon>Dikarya</taxon>
        <taxon>Ascomycota</taxon>
        <taxon>Pezizomycotina</taxon>
        <taxon>Geoglossomycetes</taxon>
        <taxon>Geoglossales</taxon>
        <taxon>Geoglossaceae</taxon>
        <taxon>Trichoglossum</taxon>
    </lineage>
</organism>
<dbReference type="AlphaFoldDB" id="A0A9P8LFK1"/>
<evidence type="ECO:0000256" key="1">
    <source>
        <dbReference type="SAM" id="MobiDB-lite"/>
    </source>
</evidence>
<feature type="region of interest" description="Disordered" evidence="1">
    <location>
        <begin position="117"/>
        <end position="140"/>
    </location>
</feature>
<name>A0A9P8LFK1_9PEZI</name>
<comment type="caution">
    <text evidence="2">The sequence shown here is derived from an EMBL/GenBank/DDBJ whole genome shotgun (WGS) entry which is preliminary data.</text>
</comment>
<sequence length="183" mass="22154">MSILKSVLKNREEVVLAIQKETMVGGLELDDAAAGREISKERIKLEEQHRKEVRELEEDWQDAERRRDFGSAQQIAELRKQYEEKIAQSIRDRESLRITMEKLQDERVLQIKKIEEQKAQHDAEMRKREEELERMRKESWTQDRQHMVELHKHEIEIENLKIKQQWTDVELERKNRGMPMNLE</sequence>
<reference evidence="2" key="1">
    <citation type="submission" date="2021-03" db="EMBL/GenBank/DDBJ databases">
        <title>Comparative genomics and phylogenomic investigation of the class Geoglossomycetes provide insights into ecological specialization and systematics.</title>
        <authorList>
            <person name="Melie T."/>
            <person name="Pirro S."/>
            <person name="Miller A.N."/>
            <person name="Quandt A."/>
        </authorList>
    </citation>
    <scope>NUCLEOTIDE SEQUENCE</scope>
    <source>
        <strain evidence="2">CAQ_001_2017</strain>
    </source>
</reference>
<keyword evidence="3" id="KW-1185">Reference proteome</keyword>
<evidence type="ECO:0000313" key="3">
    <source>
        <dbReference type="Proteomes" id="UP000750711"/>
    </source>
</evidence>
<gene>
    <name evidence="2" type="ORF">GP486_002103</name>
</gene>
<accession>A0A9P8LFK1</accession>
<proteinExistence type="predicted"/>
<evidence type="ECO:0000313" key="2">
    <source>
        <dbReference type="EMBL" id="KAH0563327.1"/>
    </source>
</evidence>
<protein>
    <submittedName>
        <fullName evidence="2">Uncharacterized protein</fullName>
    </submittedName>
</protein>
<dbReference type="EMBL" id="JAGHQM010000218">
    <property type="protein sequence ID" value="KAH0563327.1"/>
    <property type="molecule type" value="Genomic_DNA"/>
</dbReference>
<dbReference type="Proteomes" id="UP000750711">
    <property type="component" value="Unassembled WGS sequence"/>
</dbReference>